<dbReference type="EMBL" id="BQNB010014744">
    <property type="protein sequence ID" value="GJT31878.1"/>
    <property type="molecule type" value="Genomic_DNA"/>
</dbReference>
<reference evidence="1" key="1">
    <citation type="journal article" date="2022" name="Int. J. Mol. Sci.">
        <title>Draft Genome of Tanacetum Coccineum: Genomic Comparison of Closely Related Tanacetum-Family Plants.</title>
        <authorList>
            <person name="Yamashiro T."/>
            <person name="Shiraishi A."/>
            <person name="Nakayama K."/>
            <person name="Satake H."/>
        </authorList>
    </citation>
    <scope>NUCLEOTIDE SEQUENCE</scope>
</reference>
<protein>
    <submittedName>
        <fullName evidence="1">Uncharacterized protein</fullName>
    </submittedName>
</protein>
<gene>
    <name evidence="1" type="ORF">Tco_0922297</name>
</gene>
<comment type="caution">
    <text evidence="1">The sequence shown here is derived from an EMBL/GenBank/DDBJ whole genome shotgun (WGS) entry which is preliminary data.</text>
</comment>
<name>A0ABQ5D041_9ASTR</name>
<proteinExistence type="predicted"/>
<reference evidence="1" key="2">
    <citation type="submission" date="2022-01" db="EMBL/GenBank/DDBJ databases">
        <authorList>
            <person name="Yamashiro T."/>
            <person name="Shiraishi A."/>
            <person name="Satake H."/>
            <person name="Nakayama K."/>
        </authorList>
    </citation>
    <scope>NUCLEOTIDE SEQUENCE</scope>
</reference>
<organism evidence="1 2">
    <name type="scientific">Tanacetum coccineum</name>
    <dbReference type="NCBI Taxonomy" id="301880"/>
    <lineage>
        <taxon>Eukaryota</taxon>
        <taxon>Viridiplantae</taxon>
        <taxon>Streptophyta</taxon>
        <taxon>Embryophyta</taxon>
        <taxon>Tracheophyta</taxon>
        <taxon>Spermatophyta</taxon>
        <taxon>Magnoliopsida</taxon>
        <taxon>eudicotyledons</taxon>
        <taxon>Gunneridae</taxon>
        <taxon>Pentapetalae</taxon>
        <taxon>asterids</taxon>
        <taxon>campanulids</taxon>
        <taxon>Asterales</taxon>
        <taxon>Asteraceae</taxon>
        <taxon>Asteroideae</taxon>
        <taxon>Anthemideae</taxon>
        <taxon>Anthemidinae</taxon>
        <taxon>Tanacetum</taxon>
    </lineage>
</organism>
<evidence type="ECO:0000313" key="2">
    <source>
        <dbReference type="Proteomes" id="UP001151760"/>
    </source>
</evidence>
<dbReference type="Proteomes" id="UP001151760">
    <property type="component" value="Unassembled WGS sequence"/>
</dbReference>
<evidence type="ECO:0000313" key="1">
    <source>
        <dbReference type="EMBL" id="GJT31878.1"/>
    </source>
</evidence>
<keyword evidence="2" id="KW-1185">Reference proteome</keyword>
<accession>A0ABQ5D041</accession>
<sequence>MAASGSSSGISGRALNKLIALSGVTEFPKLMSFFFLQQIAEEKAYGNMLRDQADHVRSCLEKIHVMICEMQSAHSLIGNDSLECMRESQQMQNNKLKSLTDMIKLTEEAIRRMEDHVDIMELSLEA</sequence>